<evidence type="ECO:0000313" key="1">
    <source>
        <dbReference type="EMBL" id="MBP0602948.1"/>
    </source>
</evidence>
<keyword evidence="2" id="KW-1185">Reference proteome</keyword>
<accession>A0ABS4B6I9</accession>
<comment type="caution">
    <text evidence="1">The sequence shown here is derived from an EMBL/GenBank/DDBJ whole genome shotgun (WGS) entry which is preliminary data.</text>
</comment>
<dbReference type="EMBL" id="JAGIQF010000004">
    <property type="protein sequence ID" value="MBP0602948.1"/>
    <property type="molecule type" value="Genomic_DNA"/>
</dbReference>
<name>A0ABS4B6I9_9GAMM</name>
<dbReference type="Proteomes" id="UP000666661">
    <property type="component" value="Unassembled WGS sequence"/>
</dbReference>
<evidence type="ECO:0000313" key="2">
    <source>
        <dbReference type="Proteomes" id="UP000666661"/>
    </source>
</evidence>
<gene>
    <name evidence="1" type="ORF">J8I01_10565</name>
</gene>
<proteinExistence type="predicted"/>
<organism evidence="1 2">
    <name type="scientific">Aeromonas sanarellii</name>
    <dbReference type="NCBI Taxonomy" id="633415"/>
    <lineage>
        <taxon>Bacteria</taxon>
        <taxon>Pseudomonadati</taxon>
        <taxon>Pseudomonadota</taxon>
        <taxon>Gammaproteobacteria</taxon>
        <taxon>Aeromonadales</taxon>
        <taxon>Aeromonadaceae</taxon>
        <taxon>Aeromonas</taxon>
    </lineage>
</organism>
<dbReference type="Pfam" id="PF16263">
    <property type="entry name" value="DUF4917"/>
    <property type="match status" value="1"/>
</dbReference>
<dbReference type="InterPro" id="IPR032581">
    <property type="entry name" value="DUF4917"/>
</dbReference>
<protein>
    <submittedName>
        <fullName evidence="1">DUF4917 family protein</fullName>
    </submittedName>
</protein>
<sequence>MNIKSFAECLAIAGNAKKHLMLGNGFSISLFPKIFNYKTLSENIESERMKDLFKSIGTYDFEFVMRRLLETLEIIQHYDTDGIISGHISNDIDELKQTLIHVISKAHPPKPSEITDRQYNSCREFLMNFDGGKIYTFNYDLILYWVYMHFMDIPNQKLKCDDGFRYPYQDEYLPPEERDTSLHWEIGMEQGQSVYYIHGAMHIFSDGSDIEKLSYSSTGIPLAEQVQASIAKDKFPVFISEGSTSHKLARIKKNGYLSRTFSSLKNITGTLFIFGHSIRDEDNHVFDFINQNNSKLAIFIGVFGDLQQEHNQKILNKVEMWREAFPKKKFEVYDAATVNVWNK</sequence>
<dbReference type="RefSeq" id="WP_209793841.1">
    <property type="nucleotide sequence ID" value="NZ_JAGIQF010000004.1"/>
</dbReference>
<reference evidence="1 2" key="1">
    <citation type="submission" date="2021-03" db="EMBL/GenBank/DDBJ databases">
        <title>Plant growth promoting bacteria isolated from wild legumes nodules and trapping Phaseolus vulgaris L. nodules in the center and southern Mexico.</title>
        <authorList>
            <person name="Estrada P."/>
        </authorList>
    </citation>
    <scope>NUCLEOTIDE SEQUENCE [LARGE SCALE GENOMIC DNA]</scope>
    <source>
        <strain evidence="1 2">MaGu-431</strain>
    </source>
</reference>